<accession>A0A2W5U1T1</accession>
<reference evidence="2 3" key="1">
    <citation type="submission" date="2017-08" db="EMBL/GenBank/DDBJ databases">
        <title>Infants hospitalized years apart are colonized by the same room-sourced microbial strains.</title>
        <authorList>
            <person name="Brooks B."/>
            <person name="Olm M.R."/>
            <person name="Firek B.A."/>
            <person name="Baker R."/>
            <person name="Thomas B.C."/>
            <person name="Morowitz M.J."/>
            <person name="Banfield J.F."/>
        </authorList>
    </citation>
    <scope>NUCLEOTIDE SEQUENCE [LARGE SCALE GENOMIC DNA]</scope>
    <source>
        <strain evidence="2">S2_003_000_R2_14</strain>
    </source>
</reference>
<proteinExistence type="predicted"/>
<feature type="transmembrane region" description="Helical" evidence="1">
    <location>
        <begin position="254"/>
        <end position="272"/>
    </location>
</feature>
<dbReference type="AlphaFoldDB" id="A0A2W5U1T1"/>
<gene>
    <name evidence="2" type="ORF">DI536_04105</name>
</gene>
<keyword evidence="1" id="KW-0812">Transmembrane</keyword>
<evidence type="ECO:0000256" key="1">
    <source>
        <dbReference type="SAM" id="Phobius"/>
    </source>
</evidence>
<keyword evidence="1" id="KW-1133">Transmembrane helix</keyword>
<dbReference type="EMBL" id="QFQP01000002">
    <property type="protein sequence ID" value="PZR17505.1"/>
    <property type="molecule type" value="Genomic_DNA"/>
</dbReference>
<sequence length="387" mass="41650">MSAAHFEPLKLADGSVLSARLADSGDVVVRRGEQQVTCTLRDVATGRFIVAANQQRAVLVVRSIGAVHAFEVLELRDGLKRLPRGEQLTGDLVHYALSNDGGLLATLVIAEVATLVVRALDGDGRSTHELRLSPSTPWPAELGLKLTNEGAVTFALPWAAQSIPMSPKPPAVITFDVPHAASRVPKKTRFSASLASRTAIERLGDISLRYEPSMLIGETEKLKRSAVPSLAWTGGFALLLLALAALLLPEGALVAAVLLGLAALTIAFATRLERHEKRQRRFVANFATSSLRLDFTSPIVGKPRTIVVPFDDVKDVRVLEQGDGARVLVVEFIHDGARLQDALVAFVPESQLGDLERLERVLHGAFGLGEVPPDSPIHDFAEESSFD</sequence>
<name>A0A2W5U1T1_9BACT</name>
<feature type="transmembrane region" description="Helical" evidence="1">
    <location>
        <begin position="230"/>
        <end position="248"/>
    </location>
</feature>
<comment type="caution">
    <text evidence="2">The sequence shown here is derived from an EMBL/GenBank/DDBJ whole genome shotgun (WGS) entry which is preliminary data.</text>
</comment>
<evidence type="ECO:0000313" key="2">
    <source>
        <dbReference type="EMBL" id="PZR17505.1"/>
    </source>
</evidence>
<evidence type="ECO:0000313" key="3">
    <source>
        <dbReference type="Proteomes" id="UP000249061"/>
    </source>
</evidence>
<dbReference type="Proteomes" id="UP000249061">
    <property type="component" value="Unassembled WGS sequence"/>
</dbReference>
<keyword evidence="1" id="KW-0472">Membrane</keyword>
<organism evidence="2 3">
    <name type="scientific">Archangium gephyra</name>
    <dbReference type="NCBI Taxonomy" id="48"/>
    <lineage>
        <taxon>Bacteria</taxon>
        <taxon>Pseudomonadati</taxon>
        <taxon>Myxococcota</taxon>
        <taxon>Myxococcia</taxon>
        <taxon>Myxococcales</taxon>
        <taxon>Cystobacterineae</taxon>
        <taxon>Archangiaceae</taxon>
        <taxon>Archangium</taxon>
    </lineage>
</organism>
<protein>
    <submittedName>
        <fullName evidence="2">Uncharacterized protein</fullName>
    </submittedName>
</protein>